<dbReference type="NCBIfam" id="TIGR00536">
    <property type="entry name" value="hemK_fam"/>
    <property type="match status" value="1"/>
</dbReference>
<feature type="region of interest" description="Disordered" evidence="4">
    <location>
        <begin position="295"/>
        <end position="315"/>
    </location>
</feature>
<gene>
    <name evidence="6" type="ORF">FB461_1473</name>
</gene>
<accession>A0A542ZX62</accession>
<dbReference type="RefSeq" id="WP_211349849.1">
    <property type="nucleotide sequence ID" value="NZ_BAAASV010000002.1"/>
</dbReference>
<keyword evidence="2 6" id="KW-0808">Transferase</keyword>
<dbReference type="InterPro" id="IPR019874">
    <property type="entry name" value="RF_methyltr_PrmC"/>
</dbReference>
<dbReference type="InterPro" id="IPR040758">
    <property type="entry name" value="PrmC_N"/>
</dbReference>
<dbReference type="InterPro" id="IPR050320">
    <property type="entry name" value="N5-glutamine_MTase"/>
</dbReference>
<feature type="domain" description="Release factor glutamine methyltransferase N-terminal" evidence="5">
    <location>
        <begin position="17"/>
        <end position="86"/>
    </location>
</feature>
<dbReference type="Pfam" id="PF03602">
    <property type="entry name" value="Cons_hypoth95"/>
    <property type="match status" value="1"/>
</dbReference>
<keyword evidence="1 6" id="KW-0489">Methyltransferase</keyword>
<sequence length="315" mass="32752">MTHGSPPGGGWRAEIDAATALLASAGVASPGADALALAQAVAGIPLGRFRAALITGSLAPAPGELDRLRELAERRARREPLQHILGVAHFRALTLAVGPGVFVPRPETEIVVAAALEAIAPLTDGAVVADLCAGSGAIGFAIADEFPAARVWSVELDRRAFEWTTRNHAALDEGTMRRVTIQRGDARTALAPLNGTVDLVVSNPPYVPPGAIPRDEEVAKHDPAVALYGLGPDGLAVPAGIVAAAERLLKPGGTLVMEHAEVQAEAARGLLDPARWTAVRTRPDLTGRSRMVIGRRTANLSPGASPDETIEESEK</sequence>
<dbReference type="GO" id="GO:0003676">
    <property type="term" value="F:nucleic acid binding"/>
    <property type="evidence" value="ECO:0007669"/>
    <property type="project" value="InterPro"/>
</dbReference>
<dbReference type="Proteomes" id="UP000315389">
    <property type="component" value="Unassembled WGS sequence"/>
</dbReference>
<evidence type="ECO:0000256" key="4">
    <source>
        <dbReference type="SAM" id="MobiDB-lite"/>
    </source>
</evidence>
<dbReference type="GO" id="GO:0008276">
    <property type="term" value="F:protein methyltransferase activity"/>
    <property type="evidence" value="ECO:0007669"/>
    <property type="project" value="InterPro"/>
</dbReference>
<dbReference type="PANTHER" id="PTHR18895:SF74">
    <property type="entry name" value="MTRF1L RELEASE FACTOR GLUTAMINE METHYLTRANSFERASE"/>
    <property type="match status" value="1"/>
</dbReference>
<dbReference type="Pfam" id="PF17827">
    <property type="entry name" value="PrmC_N"/>
    <property type="match status" value="1"/>
</dbReference>
<keyword evidence="3" id="KW-0949">S-adenosyl-L-methionine</keyword>
<evidence type="ECO:0000313" key="7">
    <source>
        <dbReference type="Proteomes" id="UP000315389"/>
    </source>
</evidence>
<protein>
    <submittedName>
        <fullName evidence="6">Release factor glutamine methyltransferase</fullName>
    </submittedName>
</protein>
<dbReference type="CDD" id="cd02440">
    <property type="entry name" value="AdoMet_MTases"/>
    <property type="match status" value="1"/>
</dbReference>
<dbReference type="PROSITE" id="PS00092">
    <property type="entry name" value="N6_MTASE"/>
    <property type="match status" value="1"/>
</dbReference>
<evidence type="ECO:0000256" key="3">
    <source>
        <dbReference type="ARBA" id="ARBA00022691"/>
    </source>
</evidence>
<dbReference type="SUPFAM" id="SSF53335">
    <property type="entry name" value="S-adenosyl-L-methionine-dependent methyltransferases"/>
    <property type="match status" value="1"/>
</dbReference>
<dbReference type="Gene3D" id="3.40.50.150">
    <property type="entry name" value="Vaccinia Virus protein VP39"/>
    <property type="match status" value="1"/>
</dbReference>
<dbReference type="InterPro" id="IPR004556">
    <property type="entry name" value="HemK-like"/>
</dbReference>
<comment type="caution">
    <text evidence="6">The sequence shown here is derived from an EMBL/GenBank/DDBJ whole genome shotgun (WGS) entry which is preliminary data.</text>
</comment>
<evidence type="ECO:0000313" key="6">
    <source>
        <dbReference type="EMBL" id="TQL64941.1"/>
    </source>
</evidence>
<evidence type="ECO:0000256" key="2">
    <source>
        <dbReference type="ARBA" id="ARBA00022679"/>
    </source>
</evidence>
<dbReference type="EMBL" id="VFOS01000001">
    <property type="protein sequence ID" value="TQL64941.1"/>
    <property type="molecule type" value="Genomic_DNA"/>
</dbReference>
<dbReference type="NCBIfam" id="TIGR03534">
    <property type="entry name" value="RF_mod_PrmC"/>
    <property type="match status" value="1"/>
</dbReference>
<keyword evidence="7" id="KW-1185">Reference proteome</keyword>
<dbReference type="AlphaFoldDB" id="A0A542ZX62"/>
<evidence type="ECO:0000256" key="1">
    <source>
        <dbReference type="ARBA" id="ARBA00022603"/>
    </source>
</evidence>
<dbReference type="InterPro" id="IPR002052">
    <property type="entry name" value="DNA_methylase_N6_adenine_CS"/>
</dbReference>
<dbReference type="Gene3D" id="1.10.8.10">
    <property type="entry name" value="DNA helicase RuvA subunit, C-terminal domain"/>
    <property type="match status" value="1"/>
</dbReference>
<evidence type="ECO:0000259" key="5">
    <source>
        <dbReference type="Pfam" id="PF17827"/>
    </source>
</evidence>
<dbReference type="PANTHER" id="PTHR18895">
    <property type="entry name" value="HEMK METHYLTRANSFERASE"/>
    <property type="match status" value="1"/>
</dbReference>
<reference evidence="6 7" key="1">
    <citation type="submission" date="2019-06" db="EMBL/GenBank/DDBJ databases">
        <title>Sequencing the genomes of 1000 actinobacteria strains.</title>
        <authorList>
            <person name="Klenk H.-P."/>
        </authorList>
    </citation>
    <scope>NUCLEOTIDE SEQUENCE [LARGE SCALE GENOMIC DNA]</scope>
    <source>
        <strain evidence="6 7">DSM 4813</strain>
    </source>
</reference>
<dbReference type="GO" id="GO:0032259">
    <property type="term" value="P:methylation"/>
    <property type="evidence" value="ECO:0007669"/>
    <property type="project" value="UniProtKB-KW"/>
</dbReference>
<proteinExistence type="predicted"/>
<dbReference type="InterPro" id="IPR029063">
    <property type="entry name" value="SAM-dependent_MTases_sf"/>
</dbReference>
<organism evidence="6 7">
    <name type="scientific">Rarobacter faecitabidus</name>
    <dbReference type="NCBI Taxonomy" id="13243"/>
    <lineage>
        <taxon>Bacteria</taxon>
        <taxon>Bacillati</taxon>
        <taxon>Actinomycetota</taxon>
        <taxon>Actinomycetes</taxon>
        <taxon>Micrococcales</taxon>
        <taxon>Rarobacteraceae</taxon>
        <taxon>Rarobacter</taxon>
    </lineage>
</organism>
<name>A0A542ZX62_RARFA</name>